<evidence type="ECO:0000256" key="1">
    <source>
        <dbReference type="SAM" id="SignalP"/>
    </source>
</evidence>
<dbReference type="Pfam" id="PF19765">
    <property type="entry name" value="DUF6252"/>
    <property type="match status" value="1"/>
</dbReference>
<gene>
    <name evidence="2" type="ORF">M0M44_04380</name>
</gene>
<accession>A0ABY4LVI0</accession>
<keyword evidence="1" id="KW-0732">Signal</keyword>
<keyword evidence="3" id="KW-1185">Reference proteome</keyword>
<proteinExistence type="predicted"/>
<protein>
    <submittedName>
        <fullName evidence="2">DUF6252 family protein</fullName>
    </submittedName>
</protein>
<evidence type="ECO:0000313" key="3">
    <source>
        <dbReference type="Proteomes" id="UP000829998"/>
    </source>
</evidence>
<dbReference type="Proteomes" id="UP000829998">
    <property type="component" value="Chromosome"/>
</dbReference>
<dbReference type="EMBL" id="CP096829">
    <property type="protein sequence ID" value="UPZ16578.1"/>
    <property type="molecule type" value="Genomic_DNA"/>
</dbReference>
<reference evidence="2 3" key="1">
    <citation type="submission" date="2022-04" db="EMBL/GenBank/DDBJ databases">
        <authorList>
            <person name="Ra J.-S."/>
            <person name="Kim S.-B."/>
        </authorList>
    </citation>
    <scope>NUCLEOTIDE SEQUENCE [LARGE SCALE GENOMIC DNA]</scope>
    <source>
        <strain evidence="2 3">MMS21-Er5</strain>
    </source>
</reference>
<sequence>MKIFKKVMFLSFAIFALALSSCSNDNSSDDTDVPSSQEGFMKFKYNETVYTFSEPALMTSESINIMGSSGIDNTYKKISLWTPLNITTGSHPIVSDLSNLTTTYQASFSFMPEIENASATSGTINITANDDKKIEGTFSFSGTSKGKTFTVTEGSFRIIKW</sequence>
<evidence type="ECO:0000313" key="2">
    <source>
        <dbReference type="EMBL" id="UPZ16578.1"/>
    </source>
</evidence>
<feature type="signal peptide" evidence="1">
    <location>
        <begin position="1"/>
        <end position="25"/>
    </location>
</feature>
<dbReference type="InterPro" id="IPR046219">
    <property type="entry name" value="DUF6252"/>
</dbReference>
<feature type="chain" id="PRO_5045818018" evidence="1">
    <location>
        <begin position="26"/>
        <end position="161"/>
    </location>
</feature>
<dbReference type="PROSITE" id="PS51257">
    <property type="entry name" value="PROKAR_LIPOPROTEIN"/>
    <property type="match status" value="1"/>
</dbReference>
<name>A0ABY4LVI0_9FLAO</name>
<organism evidence="2 3">
    <name type="scientific">Flavobacterium humidisoli</name>
    <dbReference type="NCBI Taxonomy" id="2937442"/>
    <lineage>
        <taxon>Bacteria</taxon>
        <taxon>Pseudomonadati</taxon>
        <taxon>Bacteroidota</taxon>
        <taxon>Flavobacteriia</taxon>
        <taxon>Flavobacteriales</taxon>
        <taxon>Flavobacteriaceae</taxon>
        <taxon>Flavobacterium</taxon>
    </lineage>
</organism>
<dbReference type="RefSeq" id="WP_248728670.1">
    <property type="nucleotide sequence ID" value="NZ_CP096829.1"/>
</dbReference>